<dbReference type="Proteomes" id="UP000006315">
    <property type="component" value="Unassembled WGS sequence"/>
</dbReference>
<proteinExistence type="predicted"/>
<dbReference type="STRING" id="1131731.BAZO_08239"/>
<evidence type="ECO:0000313" key="2">
    <source>
        <dbReference type="Proteomes" id="UP000006315"/>
    </source>
</evidence>
<dbReference type="PATRIC" id="fig|1131731.3.peg.1722"/>
<gene>
    <name evidence="1" type="ORF">BAZO_08239</name>
</gene>
<keyword evidence="2" id="KW-1185">Reference proteome</keyword>
<reference evidence="1 2" key="1">
    <citation type="journal article" date="2012" name="Front. Microbiol.">
        <title>Redundancy and modularity in membrane-associated dissimilatory nitrate reduction in Bacillus.</title>
        <authorList>
            <person name="Heylen K."/>
            <person name="Keltjens J."/>
        </authorList>
    </citation>
    <scope>NUCLEOTIDE SEQUENCE [LARGE SCALE GENOMIC DNA]</scope>
    <source>
        <strain evidence="1 2">LMG 9581</strain>
    </source>
</reference>
<accession>K6E3Q1</accession>
<evidence type="ECO:0000313" key="1">
    <source>
        <dbReference type="EMBL" id="EKN67856.1"/>
    </source>
</evidence>
<protein>
    <submittedName>
        <fullName evidence="1">Uncharacterized protein</fullName>
    </submittedName>
</protein>
<dbReference type="AlphaFoldDB" id="K6E3Q1"/>
<name>K6E3Q1_SCHAZ</name>
<dbReference type="RefSeq" id="WP_003330908.1">
    <property type="nucleotide sequence ID" value="NZ_AJLR01000045.1"/>
</dbReference>
<organism evidence="1 2">
    <name type="scientific">Schinkia azotoformans LMG 9581</name>
    <dbReference type="NCBI Taxonomy" id="1131731"/>
    <lineage>
        <taxon>Bacteria</taxon>
        <taxon>Bacillati</taxon>
        <taxon>Bacillota</taxon>
        <taxon>Bacilli</taxon>
        <taxon>Bacillales</taxon>
        <taxon>Bacillaceae</taxon>
        <taxon>Calidifontibacillus/Schinkia group</taxon>
        <taxon>Schinkia</taxon>
    </lineage>
</organism>
<sequence>MSNIELIELSKELYAINKRMDEGILKAYSLAKKKAAAEREYRKELAKEMLRLREEKYPVSIIHDIARGNLADLKFERDVAEDLFKTAITALNTLQTEASVLQSIKKHHEVI</sequence>
<dbReference type="EMBL" id="AJLR01000045">
    <property type="protein sequence ID" value="EKN67856.1"/>
    <property type="molecule type" value="Genomic_DNA"/>
</dbReference>
<comment type="caution">
    <text evidence="1">The sequence shown here is derived from an EMBL/GenBank/DDBJ whole genome shotgun (WGS) entry which is preliminary data.</text>
</comment>